<name>A0A512CFJ1_9BACT</name>
<reference evidence="1 2" key="1">
    <citation type="submission" date="2019-07" db="EMBL/GenBank/DDBJ databases">
        <title>Whole genome shotgun sequence of Cyclobacterium qasimii NBRC 106168.</title>
        <authorList>
            <person name="Hosoyama A."/>
            <person name="Uohara A."/>
            <person name="Ohji S."/>
            <person name="Ichikawa N."/>
        </authorList>
    </citation>
    <scope>NUCLEOTIDE SEQUENCE [LARGE SCALE GENOMIC DNA]</scope>
    <source>
        <strain evidence="1 2">NBRC 106168</strain>
    </source>
</reference>
<organism evidence="1 2">
    <name type="scientific">Cyclobacterium qasimii</name>
    <dbReference type="NCBI Taxonomy" id="1350429"/>
    <lineage>
        <taxon>Bacteria</taxon>
        <taxon>Pseudomonadati</taxon>
        <taxon>Bacteroidota</taxon>
        <taxon>Cytophagia</taxon>
        <taxon>Cytophagales</taxon>
        <taxon>Cyclobacteriaceae</taxon>
        <taxon>Cyclobacterium</taxon>
    </lineage>
</organism>
<evidence type="ECO:0000313" key="2">
    <source>
        <dbReference type="Proteomes" id="UP000321301"/>
    </source>
</evidence>
<evidence type="ECO:0008006" key="3">
    <source>
        <dbReference type="Google" id="ProtNLM"/>
    </source>
</evidence>
<comment type="caution">
    <text evidence="1">The sequence shown here is derived from an EMBL/GenBank/DDBJ whole genome shotgun (WGS) entry which is preliminary data.</text>
</comment>
<dbReference type="EMBL" id="BJYV01000020">
    <property type="protein sequence ID" value="GEO22978.1"/>
    <property type="molecule type" value="Genomic_DNA"/>
</dbReference>
<gene>
    <name evidence="1" type="ORF">CQA01_35120</name>
</gene>
<dbReference type="AlphaFoldDB" id="A0A512CFJ1"/>
<evidence type="ECO:0000313" key="1">
    <source>
        <dbReference type="EMBL" id="GEO22978.1"/>
    </source>
</evidence>
<proteinExistence type="predicted"/>
<keyword evidence="2" id="KW-1185">Reference proteome</keyword>
<sequence length="253" mass="27516">MDHFPKGAQSIGIGNASVTLSDPWAIFNNIGALGKAPSEAHAIAGYDHRLGLNELTTLAAGITLPTEKIGTIGIGISNYGGELFNQQQIGLGLAKQLGLASLGIKINYFQTNIEGYGRSARPVLELGGTAELIPGLFFGAHVFNITRAAISKASLDYLPTIVKAGISYRPAKNLMVNIETEKELFSPPQFKAGIAYSFEEKFWARTGITSQPNNLYFGIGFRPRRFQVDYAMSRNYLLGFTHHFSLNYNLKAP</sequence>
<dbReference type="Proteomes" id="UP000321301">
    <property type="component" value="Unassembled WGS sequence"/>
</dbReference>
<protein>
    <recommendedName>
        <fullName evidence="3">PorV/PorQ family protein</fullName>
    </recommendedName>
</protein>
<accession>A0A512CFJ1</accession>